<dbReference type="AlphaFoldDB" id="A0A0Q3SKR5"/>
<evidence type="ECO:0000313" key="2">
    <source>
        <dbReference type="Proteomes" id="UP000051682"/>
    </source>
</evidence>
<proteinExistence type="predicted"/>
<organism evidence="1 2">
    <name type="scientific">Chryseobacterium aquaticum</name>
    <dbReference type="NCBI Taxonomy" id="452084"/>
    <lineage>
        <taxon>Bacteria</taxon>
        <taxon>Pseudomonadati</taxon>
        <taxon>Bacteroidota</taxon>
        <taxon>Flavobacteriia</taxon>
        <taxon>Flavobacteriales</taxon>
        <taxon>Weeksellaceae</taxon>
        <taxon>Chryseobacterium group</taxon>
        <taxon>Chryseobacterium</taxon>
    </lineage>
</organism>
<protein>
    <submittedName>
        <fullName evidence="1">Uncharacterized protein</fullName>
    </submittedName>
</protein>
<dbReference type="STRING" id="452084.AR438_09415"/>
<keyword evidence="2" id="KW-1185">Reference proteome</keyword>
<dbReference type="EMBL" id="LLYZ01000005">
    <property type="protein sequence ID" value="KQK25802.1"/>
    <property type="molecule type" value="Genomic_DNA"/>
</dbReference>
<accession>A0A0Q3SKR5</accession>
<gene>
    <name evidence="1" type="ORF">AR438_09415</name>
</gene>
<dbReference type="Proteomes" id="UP000051682">
    <property type="component" value="Unassembled WGS sequence"/>
</dbReference>
<reference evidence="1 2" key="1">
    <citation type="submission" date="2015-10" db="EMBL/GenBank/DDBJ databases">
        <title>Chryseobacterium aquaticum genome.</title>
        <authorList>
            <person name="Newman J.D."/>
            <person name="Ferguson M.B."/>
            <person name="Miller J.R."/>
        </authorList>
    </citation>
    <scope>NUCLEOTIDE SEQUENCE [LARGE SCALE GENOMIC DNA]</scope>
    <source>
        <strain evidence="1 2">KCTC 12483</strain>
    </source>
</reference>
<sequence>MRTYSFLVIVFIFCSSKLKSQEHFLLPDSPAKCYLMKEGKFLRKGDSARKWYLVIKKDSQREYFNNGKDYIKYRIEFLDNCSYIATITAKTDGKYPLRIGDVITYKVVETDNQFLKVETVNYNKKEEIILEKIE</sequence>
<comment type="caution">
    <text evidence="1">The sequence shown here is derived from an EMBL/GenBank/DDBJ whole genome shotgun (WGS) entry which is preliminary data.</text>
</comment>
<evidence type="ECO:0000313" key="1">
    <source>
        <dbReference type="EMBL" id="KQK25802.1"/>
    </source>
</evidence>
<name>A0A0Q3SKR5_9FLAO</name>